<dbReference type="InParanoid" id="A0A067NDM3"/>
<gene>
    <name evidence="2" type="ORF">PLEOSDRAFT_1106826</name>
</gene>
<reference evidence="3" key="1">
    <citation type="journal article" date="2014" name="Proc. Natl. Acad. Sci. U.S.A.">
        <title>Extensive sampling of basidiomycete genomes demonstrates inadequacy of the white-rot/brown-rot paradigm for wood decay fungi.</title>
        <authorList>
            <person name="Riley R."/>
            <person name="Salamov A.A."/>
            <person name="Brown D.W."/>
            <person name="Nagy L.G."/>
            <person name="Floudas D."/>
            <person name="Held B.W."/>
            <person name="Levasseur A."/>
            <person name="Lombard V."/>
            <person name="Morin E."/>
            <person name="Otillar R."/>
            <person name="Lindquist E.A."/>
            <person name="Sun H."/>
            <person name="LaButti K.M."/>
            <person name="Schmutz J."/>
            <person name="Jabbour D."/>
            <person name="Luo H."/>
            <person name="Baker S.E."/>
            <person name="Pisabarro A.G."/>
            <person name="Walton J.D."/>
            <person name="Blanchette R.A."/>
            <person name="Henrissat B."/>
            <person name="Martin F."/>
            <person name="Cullen D."/>
            <person name="Hibbett D.S."/>
            <person name="Grigoriev I.V."/>
        </authorList>
    </citation>
    <scope>NUCLEOTIDE SEQUENCE [LARGE SCALE GENOMIC DNA]</scope>
    <source>
        <strain evidence="3">PC15</strain>
    </source>
</reference>
<dbReference type="VEuPathDB" id="FungiDB:PLEOSDRAFT_1106826"/>
<dbReference type="Proteomes" id="UP000027073">
    <property type="component" value="Unassembled WGS sequence"/>
</dbReference>
<name>A0A067NDM3_PLEO1</name>
<feature type="region of interest" description="Disordered" evidence="1">
    <location>
        <begin position="1"/>
        <end position="101"/>
    </location>
</feature>
<proteinExistence type="predicted"/>
<protein>
    <submittedName>
        <fullName evidence="2">Uncharacterized protein</fullName>
    </submittedName>
</protein>
<dbReference type="EMBL" id="KL198010">
    <property type="protein sequence ID" value="KDQ25939.1"/>
    <property type="molecule type" value="Genomic_DNA"/>
</dbReference>
<feature type="compositionally biased region" description="Basic and acidic residues" evidence="1">
    <location>
        <begin position="118"/>
        <end position="133"/>
    </location>
</feature>
<feature type="compositionally biased region" description="Low complexity" evidence="1">
    <location>
        <begin position="76"/>
        <end position="85"/>
    </location>
</feature>
<feature type="compositionally biased region" description="Low complexity" evidence="1">
    <location>
        <begin position="31"/>
        <end position="48"/>
    </location>
</feature>
<dbReference type="OrthoDB" id="3268127at2759"/>
<evidence type="ECO:0000313" key="2">
    <source>
        <dbReference type="EMBL" id="KDQ25939.1"/>
    </source>
</evidence>
<feature type="region of interest" description="Disordered" evidence="1">
    <location>
        <begin position="118"/>
        <end position="158"/>
    </location>
</feature>
<sequence>MSTAFPSTPSPQRVYSWNNPGDSTHRPMRPSPLASPSSPTSSPVSAAQSRRRSQYKAKSPATPLASSSRFHGVVRSASLSGASVFGSGGSGGGSASPIVEDAHRDMIRERFKARCLQRAKEARDRSIKQKRYEYNSSDSIAGSDDTVMDEDEGDDDDDEDILQDELFRRIMNNAARKSQHSYRVSYAQDVGSSFDPDMEDVAAWEQELHTSERLPDFPALSPNDLLDEEISAYAEEQAALADFQDLDIDELLAWSDAEEDLSHLTNHGMEVDSVH</sequence>
<feature type="compositionally biased region" description="Polar residues" evidence="1">
    <location>
        <begin position="1"/>
        <end position="22"/>
    </location>
</feature>
<evidence type="ECO:0000313" key="3">
    <source>
        <dbReference type="Proteomes" id="UP000027073"/>
    </source>
</evidence>
<dbReference type="HOGENOM" id="CLU_064558_0_0_1"/>
<accession>A0A067NDM3</accession>
<dbReference type="AlphaFoldDB" id="A0A067NDM3"/>
<evidence type="ECO:0000256" key="1">
    <source>
        <dbReference type="SAM" id="MobiDB-lite"/>
    </source>
</evidence>
<feature type="compositionally biased region" description="Acidic residues" evidence="1">
    <location>
        <begin position="146"/>
        <end position="158"/>
    </location>
</feature>
<organism evidence="2 3">
    <name type="scientific">Pleurotus ostreatus (strain PC15)</name>
    <name type="common">Oyster mushroom</name>
    <dbReference type="NCBI Taxonomy" id="1137138"/>
    <lineage>
        <taxon>Eukaryota</taxon>
        <taxon>Fungi</taxon>
        <taxon>Dikarya</taxon>
        <taxon>Basidiomycota</taxon>
        <taxon>Agaricomycotina</taxon>
        <taxon>Agaricomycetes</taxon>
        <taxon>Agaricomycetidae</taxon>
        <taxon>Agaricales</taxon>
        <taxon>Pleurotineae</taxon>
        <taxon>Pleurotaceae</taxon>
        <taxon>Pleurotus</taxon>
    </lineage>
</organism>